<accession>A0ABX0AUQ6</accession>
<dbReference type="EMBL" id="WSFC01000157">
    <property type="protein sequence ID" value="NDL05934.1"/>
    <property type="molecule type" value="Genomic_DNA"/>
</dbReference>
<evidence type="ECO:0000313" key="2">
    <source>
        <dbReference type="Proteomes" id="UP000466619"/>
    </source>
</evidence>
<proteinExistence type="predicted"/>
<feature type="non-terminal residue" evidence="1">
    <location>
        <position position="114"/>
    </location>
</feature>
<comment type="caution">
    <text evidence="1">The sequence shown here is derived from an EMBL/GenBank/DDBJ whole genome shotgun (WGS) entry which is preliminary data.</text>
</comment>
<dbReference type="Proteomes" id="UP000466619">
    <property type="component" value="Unassembled WGS sequence"/>
</dbReference>
<reference evidence="1 2" key="1">
    <citation type="submission" date="2019-12" db="EMBL/GenBank/DDBJ databases">
        <title>Engineering Photorhabdus to improve their lethality against agricultural pests.</title>
        <authorList>
            <person name="Machado R.A.R."/>
        </authorList>
    </citation>
    <scope>NUCLEOTIDE SEQUENCE [LARGE SCALE GENOMIC DNA]</scope>
    <source>
        <strain evidence="1 2">M-CN4</strain>
    </source>
</reference>
<keyword evidence="2" id="KW-1185">Reference proteome</keyword>
<protein>
    <submittedName>
        <fullName evidence="1">Uncharacterized protein</fullName>
    </submittedName>
</protein>
<name>A0ABX0AUQ6_9GAMM</name>
<dbReference type="RefSeq" id="WP_162121030.1">
    <property type="nucleotide sequence ID" value="NZ_CAWPJS010000157.1"/>
</dbReference>
<sequence>MRVQGARRVAGAVIQVRLVIQADFAAVNGHPVGVQGNDGAAKGEGDMRLGHLNAARADGQGEVVAGRIELGALAGFARGGFDLYLVGFGAAQPADGFGEAALFNAGLFIPGFYR</sequence>
<evidence type="ECO:0000313" key="1">
    <source>
        <dbReference type="EMBL" id="NDL05934.1"/>
    </source>
</evidence>
<gene>
    <name evidence="1" type="ORF">GPY48_23310</name>
</gene>
<organism evidence="1 2">
    <name type="scientific">Photorhabdus bodei</name>
    <dbReference type="NCBI Taxonomy" id="2029681"/>
    <lineage>
        <taxon>Bacteria</taxon>
        <taxon>Pseudomonadati</taxon>
        <taxon>Pseudomonadota</taxon>
        <taxon>Gammaproteobacteria</taxon>
        <taxon>Enterobacterales</taxon>
        <taxon>Morganellaceae</taxon>
        <taxon>Photorhabdus</taxon>
    </lineage>
</organism>